<dbReference type="Proteomes" id="UP001497600">
    <property type="component" value="Chromosome D"/>
</dbReference>
<organism evidence="1 2">
    <name type="scientific">[Candida] anglica</name>
    <dbReference type="NCBI Taxonomy" id="148631"/>
    <lineage>
        <taxon>Eukaryota</taxon>
        <taxon>Fungi</taxon>
        <taxon>Dikarya</taxon>
        <taxon>Ascomycota</taxon>
        <taxon>Saccharomycotina</taxon>
        <taxon>Pichiomycetes</taxon>
        <taxon>Debaryomycetaceae</taxon>
        <taxon>Kurtzmaniella</taxon>
    </lineage>
</organism>
<evidence type="ECO:0000313" key="1">
    <source>
        <dbReference type="EMBL" id="CAK7903242.1"/>
    </source>
</evidence>
<protein>
    <submittedName>
        <fullName evidence="1">Uncharacterized protein</fullName>
    </submittedName>
</protein>
<reference evidence="1 2" key="1">
    <citation type="submission" date="2024-01" db="EMBL/GenBank/DDBJ databases">
        <authorList>
            <consortium name="Genoscope - CEA"/>
            <person name="William W."/>
        </authorList>
    </citation>
    <scope>NUCLEOTIDE SEQUENCE [LARGE SCALE GENOMIC DNA]</scope>
    <source>
        <strain evidence="1 2">29B2s-10</strain>
    </source>
</reference>
<name>A0ABP0ED65_9ASCO</name>
<sequence length="557" mass="64438">MSHLNFIDKIAAWICGKLCNEEELGNTLVANISSDELLVEVLSIDKESIYNETNYKLLHIDQCFEVGLRLITKDQQVLDVLLALAMVLPERCSKYWMLFYNTTTKSKQLLKQLVKCCIFKNDLQWLACKILSSCCVPSLNESKEINFFIREEIQVILNQTEYKLTDLTTMKYWIDILTNFHIDINFNKHIIPNEFAANEIKQFIKENNDVKEGLNIQYFNIISITSSKNTKLINQHFQDDHPCFIDILPKVLIIWIAQEKNNYLPLFFNLNNLQGYNSVIENSLTMLFNTDKKDITFHSSVFSTKIEAIKKISISLTFPSIESFKIMKSNLEDAANLKHLKACSTKEKLVVRCKEREVKLFPLKQVSQTPEVQNEDTPVNAKLSSPASLPLQLRYQRKRRVVSSDISDWAVDSNDPNTSTTINVDLKRKRINESKQQIHSQIEESNVLPRTRRFSRIQSSSHISESEFSDEVDKVTANTSIIQQNRGDTTYKFISDGMSSLSNGIISKLRNMENDMKLKEMELKQEVEFKLLQIKSNNETILKKLLKSIENIDEFLK</sequence>
<dbReference type="EMBL" id="OZ004256">
    <property type="protein sequence ID" value="CAK7903242.1"/>
    <property type="molecule type" value="Genomic_DNA"/>
</dbReference>
<keyword evidence="2" id="KW-1185">Reference proteome</keyword>
<proteinExistence type="predicted"/>
<evidence type="ECO:0000313" key="2">
    <source>
        <dbReference type="Proteomes" id="UP001497600"/>
    </source>
</evidence>
<accession>A0ABP0ED65</accession>
<gene>
    <name evidence="1" type="ORF">CAAN4_D03642</name>
</gene>